<sequence length="366" mass="40520">MDSKTISDGILRAIATLVGIALLLILLYKIQAVIAYIIIALVISLIGRPIVRFLRKKCKFNDNVAVVLTMAIMIIFIAGVLRLFVPLIVEQGKNLSLLNIDNLKMSLQDVYREISDYFSVSRYKVEQSIEESIKTSEFISNLDLSAIPNMFKYIIGGIGSLSVALFTVIFISFFFLKDSRLFQNGLLTFIPPQNEQRVINSLETIKNLLSRYFIGLLLQIGILFVIYTAVLIILGIDNAVVIAFMCALLNLVPYIGPLIGGVLMVSLTMSSNLGADFSTVVLPKAIYVLIGFMVGQLVDNFFSQPLIFSNSVKSHPLEIFLVIIIAGIVFGPLGMVVAVPLYTAIKVVLKEFLSENKIVIKLTRNL</sequence>
<proteinExistence type="inferred from homology"/>
<dbReference type="RefSeq" id="WP_236959098.1">
    <property type="nucleotide sequence ID" value="NZ_JAETXX010000005.1"/>
</dbReference>
<evidence type="ECO:0000256" key="4">
    <source>
        <dbReference type="ARBA" id="ARBA00022475"/>
    </source>
</evidence>
<feature type="transmembrane region" description="Helical" evidence="8">
    <location>
        <begin position="9"/>
        <end position="27"/>
    </location>
</feature>
<dbReference type="PANTHER" id="PTHR21716:SF53">
    <property type="entry name" value="PERMEASE PERM-RELATED"/>
    <property type="match status" value="1"/>
</dbReference>
<comment type="similarity">
    <text evidence="2">Belongs to the autoinducer-2 exporter (AI-2E) (TC 2.A.86) family.</text>
</comment>
<evidence type="ECO:0000256" key="2">
    <source>
        <dbReference type="ARBA" id="ARBA00009773"/>
    </source>
</evidence>
<feature type="transmembrane region" description="Helical" evidence="8">
    <location>
        <begin position="63"/>
        <end position="89"/>
    </location>
</feature>
<comment type="subcellular location">
    <subcellularLocation>
        <location evidence="1">Cell membrane</location>
        <topology evidence="1">Multi-pass membrane protein</topology>
    </subcellularLocation>
</comment>
<dbReference type="PANTHER" id="PTHR21716">
    <property type="entry name" value="TRANSMEMBRANE PROTEIN"/>
    <property type="match status" value="1"/>
</dbReference>
<keyword evidence="4" id="KW-1003">Cell membrane</keyword>
<dbReference type="Proteomes" id="UP000829517">
    <property type="component" value="Unassembled WGS sequence"/>
</dbReference>
<feature type="transmembrane region" description="Helical" evidence="8">
    <location>
        <begin position="33"/>
        <end position="51"/>
    </location>
</feature>
<evidence type="ECO:0000313" key="10">
    <source>
        <dbReference type="Proteomes" id="UP000829517"/>
    </source>
</evidence>
<evidence type="ECO:0000256" key="1">
    <source>
        <dbReference type="ARBA" id="ARBA00004651"/>
    </source>
</evidence>
<feature type="transmembrane region" description="Helical" evidence="8">
    <location>
        <begin position="242"/>
        <end position="265"/>
    </location>
</feature>
<evidence type="ECO:0000256" key="8">
    <source>
        <dbReference type="SAM" id="Phobius"/>
    </source>
</evidence>
<reference evidence="9 10" key="1">
    <citation type="submission" date="2021-01" db="EMBL/GenBank/DDBJ databases">
        <title>Genome sequencing of Joostella atrarenae M1-2 (= KCTC 23194).</title>
        <authorList>
            <person name="Zakaria M.R."/>
            <person name="Lam M.Q."/>
            <person name="Chong C.S."/>
        </authorList>
    </citation>
    <scope>NUCLEOTIDE SEQUENCE [LARGE SCALE GENOMIC DNA]</scope>
    <source>
        <strain evidence="9 10">M1-2</strain>
    </source>
</reference>
<evidence type="ECO:0000256" key="7">
    <source>
        <dbReference type="ARBA" id="ARBA00023136"/>
    </source>
</evidence>
<keyword evidence="3" id="KW-0813">Transport</keyword>
<feature type="transmembrane region" description="Helical" evidence="8">
    <location>
        <begin position="318"/>
        <end position="342"/>
    </location>
</feature>
<name>A0ABS9J3X9_9FLAO</name>
<gene>
    <name evidence="9" type="ORF">JM658_09875</name>
</gene>
<feature type="transmembrane region" description="Helical" evidence="8">
    <location>
        <begin position="212"/>
        <end position="236"/>
    </location>
</feature>
<evidence type="ECO:0000313" key="9">
    <source>
        <dbReference type="EMBL" id="MCF8715132.1"/>
    </source>
</evidence>
<dbReference type="InterPro" id="IPR002549">
    <property type="entry name" value="AI-2E-like"/>
</dbReference>
<keyword evidence="6 8" id="KW-1133">Transmembrane helix</keyword>
<accession>A0ABS9J3X9</accession>
<organism evidence="9 10">
    <name type="scientific">Joostella atrarenae</name>
    <dbReference type="NCBI Taxonomy" id="679257"/>
    <lineage>
        <taxon>Bacteria</taxon>
        <taxon>Pseudomonadati</taxon>
        <taxon>Bacteroidota</taxon>
        <taxon>Flavobacteriia</taxon>
        <taxon>Flavobacteriales</taxon>
        <taxon>Flavobacteriaceae</taxon>
        <taxon>Joostella</taxon>
    </lineage>
</organism>
<evidence type="ECO:0000256" key="5">
    <source>
        <dbReference type="ARBA" id="ARBA00022692"/>
    </source>
</evidence>
<keyword evidence="7 8" id="KW-0472">Membrane</keyword>
<dbReference type="EMBL" id="JAETXX010000005">
    <property type="protein sequence ID" value="MCF8715132.1"/>
    <property type="molecule type" value="Genomic_DNA"/>
</dbReference>
<keyword evidence="10" id="KW-1185">Reference proteome</keyword>
<evidence type="ECO:0000256" key="6">
    <source>
        <dbReference type="ARBA" id="ARBA00022989"/>
    </source>
</evidence>
<protein>
    <submittedName>
        <fullName evidence="9">AI-2E family transporter</fullName>
    </submittedName>
</protein>
<keyword evidence="5 8" id="KW-0812">Transmembrane</keyword>
<feature type="transmembrane region" description="Helical" evidence="8">
    <location>
        <begin position="153"/>
        <end position="176"/>
    </location>
</feature>
<dbReference type="Pfam" id="PF01594">
    <property type="entry name" value="AI-2E_transport"/>
    <property type="match status" value="1"/>
</dbReference>
<evidence type="ECO:0000256" key="3">
    <source>
        <dbReference type="ARBA" id="ARBA00022448"/>
    </source>
</evidence>
<comment type="caution">
    <text evidence="9">The sequence shown here is derived from an EMBL/GenBank/DDBJ whole genome shotgun (WGS) entry which is preliminary data.</text>
</comment>
<feature type="transmembrane region" description="Helical" evidence="8">
    <location>
        <begin position="277"/>
        <end position="298"/>
    </location>
</feature>